<dbReference type="EMBL" id="AP024427">
    <property type="protein sequence ID" value="BCR98039.1"/>
    <property type="molecule type" value="Genomic_DNA"/>
</dbReference>
<gene>
    <name evidence="2" type="ORF">AKAW2_31358A</name>
</gene>
<keyword evidence="3" id="KW-1185">Reference proteome</keyword>
<sequence>MISKTKKTSMRPVELGKLEKEPPPPLSSSLFVPEKGSPFSPPNPWDPFGEGVAPFSLLSHDTSLFCVNLVLTGCRHGERFVTSSHSLIASPPFVASHPLTTPFGTASMTLSVATDSNRQQPDTTTWPILLPTFF</sequence>
<proteinExistence type="predicted"/>
<dbReference type="KEGG" id="aluc:AKAW2_31358A"/>
<dbReference type="AlphaFoldDB" id="A0A7R7W810"/>
<accession>A0A7R7W810</accession>
<protein>
    <submittedName>
        <fullName evidence="2">Uncharacterized protein</fullName>
    </submittedName>
</protein>
<dbReference type="GeneID" id="64959364"/>
<feature type="region of interest" description="Disordered" evidence="1">
    <location>
        <begin position="1"/>
        <end position="44"/>
    </location>
</feature>
<organism evidence="2 3">
    <name type="scientific">Aspergillus kawachii</name>
    <name type="common">White koji mold</name>
    <name type="synonym">Aspergillus awamori var. kawachi</name>
    <dbReference type="NCBI Taxonomy" id="1069201"/>
    <lineage>
        <taxon>Eukaryota</taxon>
        <taxon>Fungi</taxon>
        <taxon>Dikarya</taxon>
        <taxon>Ascomycota</taxon>
        <taxon>Pezizomycotina</taxon>
        <taxon>Eurotiomycetes</taxon>
        <taxon>Eurotiomycetidae</taxon>
        <taxon>Eurotiales</taxon>
        <taxon>Aspergillaceae</taxon>
        <taxon>Aspergillus</taxon>
        <taxon>Aspergillus subgen. Circumdati</taxon>
    </lineage>
</organism>
<evidence type="ECO:0000313" key="3">
    <source>
        <dbReference type="Proteomes" id="UP000661280"/>
    </source>
</evidence>
<evidence type="ECO:0000256" key="1">
    <source>
        <dbReference type="SAM" id="MobiDB-lite"/>
    </source>
</evidence>
<evidence type="ECO:0000313" key="2">
    <source>
        <dbReference type="EMBL" id="BCR98039.1"/>
    </source>
</evidence>
<name>A0A7R7W810_ASPKA</name>
<reference evidence="2" key="1">
    <citation type="submission" date="2021-01" db="EMBL/GenBank/DDBJ databases">
        <authorList>
            <consortium name="Aspergillus luchuensis mut. kawachii IFO 4304 genome sequencing consortium"/>
            <person name="Kazuki M."/>
            <person name="Futagami T."/>
        </authorList>
    </citation>
    <scope>NUCLEOTIDE SEQUENCE</scope>
    <source>
        <strain evidence="2">IFO 4308</strain>
    </source>
</reference>
<dbReference type="RefSeq" id="XP_041541805.1">
    <property type="nucleotide sequence ID" value="XM_041687974.1"/>
</dbReference>
<dbReference type="Proteomes" id="UP000661280">
    <property type="component" value="Chromosome 3"/>
</dbReference>
<reference evidence="2" key="2">
    <citation type="submission" date="2021-02" db="EMBL/GenBank/DDBJ databases">
        <title>Aspergillus luchuensis mut. kawachii IFO 4304 genome sequence.</title>
        <authorList>
            <person name="Mori K."/>
            <person name="Kadooka C."/>
            <person name="Goto M."/>
            <person name="Futagami T."/>
        </authorList>
    </citation>
    <scope>NUCLEOTIDE SEQUENCE</scope>
    <source>
        <strain evidence="2">IFO 4308</strain>
    </source>
</reference>